<keyword evidence="5 6" id="KW-0449">Lipoprotein</keyword>
<evidence type="ECO:0000259" key="9">
    <source>
        <dbReference type="Pfam" id="PF13525"/>
    </source>
</evidence>
<dbReference type="AlphaFoldDB" id="A0A1Y3CKN9"/>
<evidence type="ECO:0000256" key="7">
    <source>
        <dbReference type="SAM" id="MobiDB-lite"/>
    </source>
</evidence>
<dbReference type="SUPFAM" id="SSF48452">
    <property type="entry name" value="TPR-like"/>
    <property type="match status" value="1"/>
</dbReference>
<evidence type="ECO:0000256" key="5">
    <source>
        <dbReference type="ARBA" id="ARBA00023288"/>
    </source>
</evidence>
<evidence type="ECO:0000256" key="6">
    <source>
        <dbReference type="HAMAP-Rule" id="MF_00922"/>
    </source>
</evidence>
<dbReference type="EMBL" id="NEGB01000002">
    <property type="protein sequence ID" value="OTG66723.1"/>
    <property type="molecule type" value="Genomic_DNA"/>
</dbReference>
<organism evidence="10 11">
    <name type="scientific">Acinetobacter silvestris</name>
    <dbReference type="NCBI Taxonomy" id="1977882"/>
    <lineage>
        <taxon>Bacteria</taxon>
        <taxon>Pseudomonadati</taxon>
        <taxon>Pseudomonadota</taxon>
        <taxon>Gammaproteobacteria</taxon>
        <taxon>Moraxellales</taxon>
        <taxon>Moraxellaceae</taxon>
        <taxon>Acinetobacter</taxon>
    </lineage>
</organism>
<comment type="subcellular location">
    <subcellularLocation>
        <location evidence="6">Cell outer membrane</location>
        <topology evidence="6">Lipid-anchor</topology>
    </subcellularLocation>
</comment>
<dbReference type="RefSeq" id="WP_086202967.1">
    <property type="nucleotide sequence ID" value="NZ_NEGB01000002.1"/>
</dbReference>
<dbReference type="GO" id="GO:0043165">
    <property type="term" value="P:Gram-negative-bacterium-type cell outer membrane assembly"/>
    <property type="evidence" value="ECO:0007669"/>
    <property type="project" value="UniProtKB-UniRule"/>
</dbReference>
<evidence type="ECO:0000256" key="1">
    <source>
        <dbReference type="ARBA" id="ARBA00022729"/>
    </source>
</evidence>
<dbReference type="Gene3D" id="1.25.40.10">
    <property type="entry name" value="Tetratricopeptide repeat domain"/>
    <property type="match status" value="1"/>
</dbReference>
<feature type="domain" description="Outer membrane lipoprotein BamD-like" evidence="9">
    <location>
        <begin position="42"/>
        <end position="242"/>
    </location>
</feature>
<keyword evidence="1 6" id="KW-0732">Signal</keyword>
<dbReference type="GO" id="GO:0051205">
    <property type="term" value="P:protein insertion into membrane"/>
    <property type="evidence" value="ECO:0007669"/>
    <property type="project" value="UniProtKB-UniRule"/>
</dbReference>
<dbReference type="HAMAP" id="MF_00922">
    <property type="entry name" value="OM_assembly_BamD"/>
    <property type="match status" value="1"/>
</dbReference>
<dbReference type="Proteomes" id="UP000242765">
    <property type="component" value="Unassembled WGS sequence"/>
</dbReference>
<dbReference type="STRING" id="1977882.B9T28_05675"/>
<feature type="compositionally biased region" description="Low complexity" evidence="7">
    <location>
        <begin position="287"/>
        <end position="298"/>
    </location>
</feature>
<sequence length="340" mass="38482">MSLPHYKVTMLALSLGLATALVGCSSNPKKEIIDTGPKSSEQIYFDKAQKALDRGQYGDAAKSLEDIDTYYPTGNYAQQAQLELLYAKFKQKDYEGTIALADRFIRLNPQHPNADYAYYIRGVANMEQNYDNLMRYTSLKQAHRDVGYLKVSYQNFVDFIRRYPSSQYAVDAAQRMKFIGQELAESEMNAARFNIKRQAWLAAIERSQWVVEHYPQSPQIPEALATMAYAYGQLGDTATAQQYINVLKLNYPQLVKANGEVNLRAARKEGSWLNRATLGVLGRQETTETQESTVQEKSSATEHSWLNRMSFGLLDKSGQQPTSGDYTPVNESLNDSQRNK</sequence>
<dbReference type="PANTHER" id="PTHR37423">
    <property type="entry name" value="SOLUBLE LYTIC MUREIN TRANSGLYCOSYLASE-RELATED"/>
    <property type="match status" value="1"/>
</dbReference>
<dbReference type="Pfam" id="PF13525">
    <property type="entry name" value="YfiO"/>
    <property type="match status" value="1"/>
</dbReference>
<keyword evidence="2 6" id="KW-0472">Membrane</keyword>
<dbReference type="GO" id="GO:1990063">
    <property type="term" value="C:Bam protein complex"/>
    <property type="evidence" value="ECO:0007669"/>
    <property type="project" value="TreeGrafter"/>
</dbReference>
<comment type="subunit">
    <text evidence="6">Part of the Bam complex.</text>
</comment>
<dbReference type="NCBIfam" id="TIGR03302">
    <property type="entry name" value="OM_YfiO"/>
    <property type="match status" value="1"/>
</dbReference>
<feature type="compositionally biased region" description="Polar residues" evidence="7">
    <location>
        <begin position="317"/>
        <end position="340"/>
    </location>
</feature>
<evidence type="ECO:0000256" key="3">
    <source>
        <dbReference type="ARBA" id="ARBA00023139"/>
    </source>
</evidence>
<keyword evidence="4 6" id="KW-0998">Cell outer membrane</keyword>
<dbReference type="PANTHER" id="PTHR37423:SF1">
    <property type="entry name" value="OUTER MEMBRANE PROTEIN ASSEMBLY FACTOR BAMD"/>
    <property type="match status" value="1"/>
</dbReference>
<accession>A0A1Y3CKN9</accession>
<protein>
    <recommendedName>
        <fullName evidence="6">Outer membrane protein assembly factor BamD</fullName>
    </recommendedName>
</protein>
<gene>
    <name evidence="6" type="primary">bamD</name>
    <name evidence="10" type="ORF">B9T28_05675</name>
</gene>
<evidence type="ECO:0000256" key="2">
    <source>
        <dbReference type="ARBA" id="ARBA00023136"/>
    </source>
</evidence>
<name>A0A1Y3CKN9_9GAMM</name>
<feature type="region of interest" description="Disordered" evidence="7">
    <location>
        <begin position="310"/>
        <end position="340"/>
    </location>
</feature>
<evidence type="ECO:0000313" key="11">
    <source>
        <dbReference type="Proteomes" id="UP000242765"/>
    </source>
</evidence>
<feature type="chain" id="PRO_5013410080" description="Outer membrane protein assembly factor BamD" evidence="8">
    <location>
        <begin position="21"/>
        <end position="340"/>
    </location>
</feature>
<comment type="caution">
    <text evidence="10">The sequence shown here is derived from an EMBL/GenBank/DDBJ whole genome shotgun (WGS) entry which is preliminary data.</text>
</comment>
<feature type="signal peptide" evidence="8">
    <location>
        <begin position="1"/>
        <end position="20"/>
    </location>
</feature>
<dbReference type="CDD" id="cd15830">
    <property type="entry name" value="BamD"/>
    <property type="match status" value="1"/>
</dbReference>
<dbReference type="InterPro" id="IPR011990">
    <property type="entry name" value="TPR-like_helical_dom_sf"/>
</dbReference>
<evidence type="ECO:0000256" key="8">
    <source>
        <dbReference type="SAM" id="SignalP"/>
    </source>
</evidence>
<dbReference type="OrthoDB" id="9779191at2"/>
<dbReference type="PROSITE" id="PS51257">
    <property type="entry name" value="PROKAR_LIPOPROTEIN"/>
    <property type="match status" value="1"/>
</dbReference>
<comment type="similarity">
    <text evidence="6">Belongs to the BamD family.</text>
</comment>
<comment type="function">
    <text evidence="6">Part of the outer membrane protein assembly complex, which is involved in assembly and insertion of beta-barrel proteins into the outer membrane.</text>
</comment>
<dbReference type="InterPro" id="IPR017689">
    <property type="entry name" value="BamD"/>
</dbReference>
<reference evidence="10 11" key="1">
    <citation type="submission" date="2017-04" db="EMBL/GenBank/DDBJ databases">
        <title>High diversity of culturable Acinetobacter species in natural soil and water ecosystems.</title>
        <authorList>
            <person name="Nemec A."/>
            <person name="Radolfova-Krizova L."/>
        </authorList>
    </citation>
    <scope>NUCLEOTIDE SEQUENCE [LARGE SCALE GENOMIC DNA]</scope>
    <source>
        <strain evidence="10 11">ANC 4999</strain>
    </source>
</reference>
<evidence type="ECO:0000256" key="4">
    <source>
        <dbReference type="ARBA" id="ARBA00023237"/>
    </source>
</evidence>
<proteinExistence type="inferred from homology"/>
<evidence type="ECO:0000313" key="10">
    <source>
        <dbReference type="EMBL" id="OTG66723.1"/>
    </source>
</evidence>
<dbReference type="InterPro" id="IPR039565">
    <property type="entry name" value="BamD-like"/>
</dbReference>
<keyword evidence="3 6" id="KW-0564">Palmitate</keyword>
<feature type="region of interest" description="Disordered" evidence="7">
    <location>
        <begin position="284"/>
        <end position="303"/>
    </location>
</feature>
<keyword evidence="11" id="KW-1185">Reference proteome</keyword>